<dbReference type="EMBL" id="JAHWYN010000007">
    <property type="protein sequence ID" value="MBW4360758.1"/>
    <property type="molecule type" value="Genomic_DNA"/>
</dbReference>
<protein>
    <recommendedName>
        <fullName evidence="4">Lipoprotein</fullName>
    </recommendedName>
</protein>
<dbReference type="PROSITE" id="PS51257">
    <property type="entry name" value="PROKAR_LIPOPROTEIN"/>
    <property type="match status" value="1"/>
</dbReference>
<accession>A0ABS6XVP1</accession>
<evidence type="ECO:0008006" key="4">
    <source>
        <dbReference type="Google" id="ProtNLM"/>
    </source>
</evidence>
<organism evidence="2 3">
    <name type="scientific">Flavobacterium taihuense</name>
    <dbReference type="NCBI Taxonomy" id="2857508"/>
    <lineage>
        <taxon>Bacteria</taxon>
        <taxon>Pseudomonadati</taxon>
        <taxon>Bacteroidota</taxon>
        <taxon>Flavobacteriia</taxon>
        <taxon>Flavobacteriales</taxon>
        <taxon>Flavobacteriaceae</taxon>
        <taxon>Flavobacterium</taxon>
    </lineage>
</organism>
<keyword evidence="3" id="KW-1185">Reference proteome</keyword>
<feature type="signal peptide" evidence="1">
    <location>
        <begin position="1"/>
        <end position="22"/>
    </location>
</feature>
<evidence type="ECO:0000313" key="3">
    <source>
        <dbReference type="Proteomes" id="UP000812031"/>
    </source>
</evidence>
<keyword evidence="1" id="KW-0732">Signal</keyword>
<dbReference type="Proteomes" id="UP000812031">
    <property type="component" value="Unassembled WGS sequence"/>
</dbReference>
<proteinExistence type="predicted"/>
<evidence type="ECO:0000256" key="1">
    <source>
        <dbReference type="SAM" id="SignalP"/>
    </source>
</evidence>
<feature type="chain" id="PRO_5045403826" description="Lipoprotein" evidence="1">
    <location>
        <begin position="23"/>
        <end position="115"/>
    </location>
</feature>
<dbReference type="RefSeq" id="WP_219317247.1">
    <property type="nucleotide sequence ID" value="NZ_JAHWYN010000007.1"/>
</dbReference>
<gene>
    <name evidence="2" type="ORF">KZH69_09710</name>
</gene>
<sequence>MKSFWKFIVFTGLFIQFSFACSANHDATISFQKESDTTFSKESLSVSHFVQPSIDRGTPDQKNNTRIPVYINDSYTLLSLFSSYRENNLKIVLSDQDIDRCAKVSILLFPFHYFW</sequence>
<comment type="caution">
    <text evidence="2">The sequence shown here is derived from an EMBL/GenBank/DDBJ whole genome shotgun (WGS) entry which is preliminary data.</text>
</comment>
<name>A0ABS6XVP1_9FLAO</name>
<evidence type="ECO:0000313" key="2">
    <source>
        <dbReference type="EMBL" id="MBW4360758.1"/>
    </source>
</evidence>
<reference evidence="2 3" key="1">
    <citation type="submission" date="2021-07" db="EMBL/GenBank/DDBJ databases">
        <title>Flavobacterium sp. nov. isolated from sediment on the Taihu Lake.</title>
        <authorList>
            <person name="Qu J.-H."/>
        </authorList>
    </citation>
    <scope>NUCLEOTIDE SEQUENCE [LARGE SCALE GENOMIC DNA]</scope>
    <source>
        <strain evidence="2 3">NAS39</strain>
    </source>
</reference>